<feature type="compositionally biased region" description="Basic and acidic residues" evidence="2">
    <location>
        <begin position="332"/>
        <end position="341"/>
    </location>
</feature>
<feature type="region of interest" description="Disordered" evidence="2">
    <location>
        <begin position="162"/>
        <end position="183"/>
    </location>
</feature>
<feature type="compositionally biased region" description="Basic and acidic residues" evidence="2">
    <location>
        <begin position="561"/>
        <end position="577"/>
    </location>
</feature>
<feature type="region of interest" description="Disordered" evidence="2">
    <location>
        <begin position="209"/>
        <end position="239"/>
    </location>
</feature>
<comment type="caution">
    <text evidence="4">The sequence shown here is derived from an EMBL/GenBank/DDBJ whole genome shotgun (WGS) entry which is preliminary data.</text>
</comment>
<protein>
    <recommendedName>
        <fullName evidence="3">DUF6532 domain-containing protein</fullName>
    </recommendedName>
</protein>
<dbReference type="OrthoDB" id="3070412at2759"/>
<reference evidence="4" key="1">
    <citation type="submission" date="2022-07" db="EMBL/GenBank/DDBJ databases">
        <title>Genome Sequence of Agrocybe chaxingu.</title>
        <authorList>
            <person name="Buettner E."/>
        </authorList>
    </citation>
    <scope>NUCLEOTIDE SEQUENCE</scope>
    <source>
        <strain evidence="4">MP-N11</strain>
    </source>
</reference>
<evidence type="ECO:0000313" key="5">
    <source>
        <dbReference type="Proteomes" id="UP001148786"/>
    </source>
</evidence>
<feature type="compositionally biased region" description="Acidic residues" evidence="2">
    <location>
        <begin position="382"/>
        <end position="397"/>
    </location>
</feature>
<feature type="coiled-coil region" evidence="1">
    <location>
        <begin position="42"/>
        <end position="80"/>
    </location>
</feature>
<sequence length="863" mass="96620">MDGSFPGLCSYVVQKADGPPATVVKFLNQLECPASILNAAHAHELLKKAQDLENVCRSTKEECRQRLQQAFVDLKQAELQLFEVELYVGHVQFMVSKAGVPLLAPHIDRPLSTVLVEGAKKPLQKSSVLPKQGAPTKAPLKQTDGPAKAMAARGGTSVAAGNLENFDAENPGNGRPTRSNRSTRLFNMEKTSEVIGHDLEKINRKRAADLNPQQGASKSIVSADPPLLKTAPKPIRSGPPSGIRLRLQGLNPSHSNSAQSWKDLGVTKPPVIRTYSRQANASSRPTNTMDKSASNSAPQLCQVAPTRGIFTVCPQGNENVQPMLSQWDHRLDGMDQDDARGSHHRNSITPKAPRLFLPDDMQAPQSPVQRTNGHRRQTQHQDDEDSAYEPDGEEEGNDGGGGDMEYREGSQQVDDFYQASDDDHRSPRWANRTSSRAIAQPVLQDDRNPFQEQCYPGGIYDITEQAEEIDERSPSEDEQNALAVIHKRQSKAPDEAAVAGDLDILEEHRKKNRPNRAPQPARLEAAAEHQQRVQDIAQDFLTQGEHEESSDEEEEDPSSSEEGRARAPRNSRFDGEVKPTTLGYYHGTFKDAIEQAKKEFRGYVMLHNGFPECSKHLHEAGHILTRMIEKCHQEGYIFDKGKCTQVLPISFSDVALGTEDIQTRNTNVVVFKEASTYRGKMKILARHLVPRFYKEELNPDFSGGNQLEQQDIVATNVAELLGEESPYLLNGKDEQGKSNNIAHPCIRELCIQHFYGNGQDSIAKTFEDQFKDAIPEHAIAIVMACVYNALEEYELGYFRKRPFKGARYKEIYETSLDLIEEVKASPYHKTKWDNNRHRWARDGMKLLNPAMERRRTKMKVHLD</sequence>
<keyword evidence="1" id="KW-0175">Coiled coil</keyword>
<accession>A0A9W8JZD8</accession>
<dbReference type="AlphaFoldDB" id="A0A9W8JZD8"/>
<feature type="compositionally biased region" description="Acidic residues" evidence="2">
    <location>
        <begin position="548"/>
        <end position="559"/>
    </location>
</feature>
<evidence type="ECO:0000256" key="1">
    <source>
        <dbReference type="SAM" id="Coils"/>
    </source>
</evidence>
<feature type="region of interest" description="Disordered" evidence="2">
    <location>
        <begin position="505"/>
        <end position="531"/>
    </location>
</feature>
<name>A0A9W8JZD8_9AGAR</name>
<dbReference type="EMBL" id="JANKHO010001591">
    <property type="protein sequence ID" value="KAJ3500510.1"/>
    <property type="molecule type" value="Genomic_DNA"/>
</dbReference>
<feature type="region of interest" description="Disordered" evidence="2">
    <location>
        <begin position="332"/>
        <end position="450"/>
    </location>
</feature>
<feature type="compositionally biased region" description="Polar residues" evidence="2">
    <location>
        <begin position="211"/>
        <end position="220"/>
    </location>
</feature>
<feature type="region of interest" description="Disordered" evidence="2">
    <location>
        <begin position="543"/>
        <end position="578"/>
    </location>
</feature>
<proteinExistence type="predicted"/>
<organism evidence="4 5">
    <name type="scientific">Agrocybe chaxingu</name>
    <dbReference type="NCBI Taxonomy" id="84603"/>
    <lineage>
        <taxon>Eukaryota</taxon>
        <taxon>Fungi</taxon>
        <taxon>Dikarya</taxon>
        <taxon>Basidiomycota</taxon>
        <taxon>Agaricomycotina</taxon>
        <taxon>Agaricomycetes</taxon>
        <taxon>Agaricomycetidae</taxon>
        <taxon>Agaricales</taxon>
        <taxon>Agaricineae</taxon>
        <taxon>Strophariaceae</taxon>
        <taxon>Agrocybe</taxon>
    </lineage>
</organism>
<evidence type="ECO:0000259" key="3">
    <source>
        <dbReference type="Pfam" id="PF20149"/>
    </source>
</evidence>
<feature type="region of interest" description="Disordered" evidence="2">
    <location>
        <begin position="276"/>
        <end position="297"/>
    </location>
</feature>
<evidence type="ECO:0000256" key="2">
    <source>
        <dbReference type="SAM" id="MobiDB-lite"/>
    </source>
</evidence>
<dbReference type="Proteomes" id="UP001148786">
    <property type="component" value="Unassembled WGS sequence"/>
</dbReference>
<feature type="region of interest" description="Disordered" evidence="2">
    <location>
        <begin position="122"/>
        <end position="148"/>
    </location>
</feature>
<gene>
    <name evidence="4" type="ORF">NLJ89_g9762</name>
</gene>
<keyword evidence="5" id="KW-1185">Reference proteome</keyword>
<evidence type="ECO:0000313" key="4">
    <source>
        <dbReference type="EMBL" id="KAJ3500510.1"/>
    </source>
</evidence>
<dbReference type="InterPro" id="IPR045341">
    <property type="entry name" value="DUF6532"/>
</dbReference>
<feature type="domain" description="DUF6532" evidence="3">
    <location>
        <begin position="596"/>
        <end position="821"/>
    </location>
</feature>
<dbReference type="Pfam" id="PF20149">
    <property type="entry name" value="DUF6532"/>
    <property type="match status" value="1"/>
</dbReference>